<dbReference type="GO" id="GO:0030424">
    <property type="term" value="C:axon"/>
    <property type="evidence" value="ECO:0007669"/>
    <property type="project" value="TreeGrafter"/>
</dbReference>
<gene>
    <name evidence="9" type="ORF">AB205_0005330</name>
</gene>
<comment type="subcellular location">
    <subcellularLocation>
        <location evidence="1">Cell membrane</location>
    </subcellularLocation>
</comment>
<dbReference type="GO" id="GO:0007411">
    <property type="term" value="P:axon guidance"/>
    <property type="evidence" value="ECO:0007669"/>
    <property type="project" value="TreeGrafter"/>
</dbReference>
<dbReference type="InterPro" id="IPR036116">
    <property type="entry name" value="FN3_sf"/>
</dbReference>
<evidence type="ECO:0000256" key="5">
    <source>
        <dbReference type="ARBA" id="ARBA00023136"/>
    </source>
</evidence>
<evidence type="ECO:0000256" key="3">
    <source>
        <dbReference type="ARBA" id="ARBA00022729"/>
    </source>
</evidence>
<evidence type="ECO:0000256" key="1">
    <source>
        <dbReference type="ARBA" id="ARBA00004236"/>
    </source>
</evidence>
<reference evidence="10" key="1">
    <citation type="journal article" date="2017" name="Nat. Commun.">
        <title>The North American bullfrog draft genome provides insight into hormonal regulation of long noncoding RNA.</title>
        <authorList>
            <person name="Hammond S.A."/>
            <person name="Warren R.L."/>
            <person name="Vandervalk B.P."/>
            <person name="Kucuk E."/>
            <person name="Khan H."/>
            <person name="Gibb E.A."/>
            <person name="Pandoh P."/>
            <person name="Kirk H."/>
            <person name="Zhao Y."/>
            <person name="Jones M."/>
            <person name="Mungall A.J."/>
            <person name="Coope R."/>
            <person name="Pleasance S."/>
            <person name="Moore R.A."/>
            <person name="Holt R.A."/>
            <person name="Round J.M."/>
            <person name="Ohora S."/>
            <person name="Walle B.V."/>
            <person name="Veldhoen N."/>
            <person name="Helbing C.C."/>
            <person name="Birol I."/>
        </authorList>
    </citation>
    <scope>NUCLEOTIDE SEQUENCE [LARGE SCALE GENOMIC DNA]</scope>
</reference>
<dbReference type="FunFam" id="2.60.40.10:FF:000035">
    <property type="entry name" value="Contactin 1"/>
    <property type="match status" value="1"/>
</dbReference>
<dbReference type="InterPro" id="IPR003961">
    <property type="entry name" value="FN3_dom"/>
</dbReference>
<dbReference type="PANTHER" id="PTHR44170">
    <property type="entry name" value="PROTEIN SIDEKICK"/>
    <property type="match status" value="1"/>
</dbReference>
<evidence type="ECO:0000313" key="10">
    <source>
        <dbReference type="Proteomes" id="UP000228934"/>
    </source>
</evidence>
<dbReference type="SUPFAM" id="SSF49265">
    <property type="entry name" value="Fibronectin type III"/>
    <property type="match status" value="1"/>
</dbReference>
<dbReference type="AlphaFoldDB" id="A0A2G9SCC8"/>
<sequence length="183" mass="20848">MKARNALLDEWKDVKTEIPNIEGNMESARLIDLIPWMDYEFRVIATNTLGTGEPSLPSPKIKTDGAAREYHYGDGFGYIVAFKPFTEREWRKVTVTNPESGRYVHKDDTITPATQFQVKVQAFNRWGEGPFSSTATIYSADEETGVKEKLNGLREEKKRVRGGKWGKKFKMAMDHVTRGIQSI</sequence>
<dbReference type="Proteomes" id="UP000228934">
    <property type="component" value="Unassembled WGS sequence"/>
</dbReference>
<keyword evidence="10" id="KW-1185">Reference proteome</keyword>
<keyword evidence="3" id="KW-0732">Signal</keyword>
<evidence type="ECO:0000256" key="4">
    <source>
        <dbReference type="ARBA" id="ARBA00022889"/>
    </source>
</evidence>
<dbReference type="PROSITE" id="PS50853">
    <property type="entry name" value="FN3"/>
    <property type="match status" value="1"/>
</dbReference>
<evidence type="ECO:0000256" key="6">
    <source>
        <dbReference type="ARBA" id="ARBA00023157"/>
    </source>
</evidence>
<dbReference type="OrthoDB" id="6138780at2759"/>
<protein>
    <recommendedName>
        <fullName evidence="8">Fibronectin type-III domain-containing protein</fullName>
    </recommendedName>
</protein>
<accession>A0A2G9SCC8</accession>
<keyword evidence="5" id="KW-0472">Membrane</keyword>
<proteinExistence type="predicted"/>
<dbReference type="GO" id="GO:0005886">
    <property type="term" value="C:plasma membrane"/>
    <property type="evidence" value="ECO:0007669"/>
    <property type="project" value="UniProtKB-SubCell"/>
</dbReference>
<evidence type="ECO:0000259" key="8">
    <source>
        <dbReference type="PROSITE" id="PS50853"/>
    </source>
</evidence>
<evidence type="ECO:0000256" key="7">
    <source>
        <dbReference type="ARBA" id="ARBA00023180"/>
    </source>
</evidence>
<evidence type="ECO:0000256" key="2">
    <source>
        <dbReference type="ARBA" id="ARBA00022475"/>
    </source>
</evidence>
<dbReference type="GO" id="GO:0007420">
    <property type="term" value="P:brain development"/>
    <property type="evidence" value="ECO:0007669"/>
    <property type="project" value="TreeGrafter"/>
</dbReference>
<keyword evidence="6" id="KW-1015">Disulfide bond</keyword>
<name>A0A2G9SCC8_AQUCT</name>
<evidence type="ECO:0000313" key="9">
    <source>
        <dbReference type="EMBL" id="PIO37820.1"/>
    </source>
</evidence>
<keyword evidence="2" id="KW-1003">Cell membrane</keyword>
<dbReference type="CDD" id="cd00063">
    <property type="entry name" value="FN3"/>
    <property type="match status" value="2"/>
</dbReference>
<keyword evidence="4" id="KW-0130">Cell adhesion</keyword>
<dbReference type="EMBL" id="KV925140">
    <property type="protein sequence ID" value="PIO37820.1"/>
    <property type="molecule type" value="Genomic_DNA"/>
</dbReference>
<dbReference type="Gene3D" id="2.60.40.10">
    <property type="entry name" value="Immunoglobulins"/>
    <property type="match status" value="2"/>
</dbReference>
<dbReference type="GO" id="GO:0098632">
    <property type="term" value="F:cell-cell adhesion mediator activity"/>
    <property type="evidence" value="ECO:0007669"/>
    <property type="project" value="TreeGrafter"/>
</dbReference>
<dbReference type="PANTHER" id="PTHR44170:SF10">
    <property type="entry name" value="CONTACTIN-1"/>
    <property type="match status" value="1"/>
</dbReference>
<dbReference type="InterPro" id="IPR013783">
    <property type="entry name" value="Ig-like_fold"/>
</dbReference>
<feature type="domain" description="Fibronectin type-III" evidence="8">
    <location>
        <begin position="1"/>
        <end position="66"/>
    </location>
</feature>
<organism evidence="9 10">
    <name type="scientific">Aquarana catesbeiana</name>
    <name type="common">American bullfrog</name>
    <name type="synonym">Rana catesbeiana</name>
    <dbReference type="NCBI Taxonomy" id="8400"/>
    <lineage>
        <taxon>Eukaryota</taxon>
        <taxon>Metazoa</taxon>
        <taxon>Chordata</taxon>
        <taxon>Craniata</taxon>
        <taxon>Vertebrata</taxon>
        <taxon>Euteleostomi</taxon>
        <taxon>Amphibia</taxon>
        <taxon>Batrachia</taxon>
        <taxon>Anura</taxon>
        <taxon>Neobatrachia</taxon>
        <taxon>Ranoidea</taxon>
        <taxon>Ranidae</taxon>
        <taxon>Aquarana</taxon>
    </lineage>
</organism>
<keyword evidence="7" id="KW-0325">Glycoprotein</keyword>